<reference evidence="1" key="1">
    <citation type="submission" date="2018-05" db="EMBL/GenBank/DDBJ databases">
        <authorList>
            <person name="Lanie J.A."/>
            <person name="Ng W.-L."/>
            <person name="Kazmierczak K.M."/>
            <person name="Andrzejewski T.M."/>
            <person name="Davidsen T.M."/>
            <person name="Wayne K.J."/>
            <person name="Tettelin H."/>
            <person name="Glass J.I."/>
            <person name="Rusch D."/>
            <person name="Podicherti R."/>
            <person name="Tsui H.-C.T."/>
            <person name="Winkler M.E."/>
        </authorList>
    </citation>
    <scope>NUCLEOTIDE SEQUENCE</scope>
</reference>
<dbReference type="EMBL" id="UINC01004021">
    <property type="protein sequence ID" value="SVA11152.1"/>
    <property type="molecule type" value="Genomic_DNA"/>
</dbReference>
<organism evidence="1">
    <name type="scientific">marine metagenome</name>
    <dbReference type="NCBI Taxonomy" id="408172"/>
    <lineage>
        <taxon>unclassified sequences</taxon>
        <taxon>metagenomes</taxon>
        <taxon>ecological metagenomes</taxon>
    </lineage>
</organism>
<evidence type="ECO:0000313" key="1">
    <source>
        <dbReference type="EMBL" id="SVA11152.1"/>
    </source>
</evidence>
<dbReference type="AlphaFoldDB" id="A0A381T4M5"/>
<sequence>MGKDCLIRGHVSSTKSYSIKHFNHLLYTTGIISISF</sequence>
<accession>A0A381T4M5</accession>
<protein>
    <submittedName>
        <fullName evidence="1">Uncharacterized protein</fullName>
    </submittedName>
</protein>
<proteinExistence type="predicted"/>
<gene>
    <name evidence="1" type="ORF">METZ01_LOCUS64006</name>
</gene>
<name>A0A381T4M5_9ZZZZ</name>